<evidence type="ECO:0000256" key="4">
    <source>
        <dbReference type="ARBA" id="ARBA00022833"/>
    </source>
</evidence>
<gene>
    <name evidence="12" type="ORF">OLEA9_A085837</name>
</gene>
<evidence type="ECO:0000313" key="12">
    <source>
        <dbReference type="EMBL" id="CAA3013664.1"/>
    </source>
</evidence>
<feature type="signal peptide" evidence="10">
    <location>
        <begin position="1"/>
        <end position="21"/>
    </location>
</feature>
<dbReference type="GO" id="GO:0008270">
    <property type="term" value="F:zinc ion binding"/>
    <property type="evidence" value="ECO:0007669"/>
    <property type="project" value="UniProtKB-KW"/>
</dbReference>
<dbReference type="PANTHER" id="PTHR45658:SF18">
    <property type="entry name" value="PROTEIN GAT2"/>
    <property type="match status" value="1"/>
</dbReference>
<dbReference type="PROSITE" id="PS50114">
    <property type="entry name" value="GATA_ZN_FINGER_2"/>
    <property type="match status" value="1"/>
</dbReference>
<keyword evidence="2" id="KW-0479">Metal-binding</keyword>
<feature type="domain" description="GATA-type" evidence="11">
    <location>
        <begin position="240"/>
        <end position="276"/>
    </location>
</feature>
<organism evidence="12 13">
    <name type="scientific">Olea europaea subsp. europaea</name>
    <dbReference type="NCBI Taxonomy" id="158383"/>
    <lineage>
        <taxon>Eukaryota</taxon>
        <taxon>Viridiplantae</taxon>
        <taxon>Streptophyta</taxon>
        <taxon>Embryophyta</taxon>
        <taxon>Tracheophyta</taxon>
        <taxon>Spermatophyta</taxon>
        <taxon>Magnoliopsida</taxon>
        <taxon>eudicotyledons</taxon>
        <taxon>Gunneridae</taxon>
        <taxon>Pentapetalae</taxon>
        <taxon>asterids</taxon>
        <taxon>lamiids</taxon>
        <taxon>Lamiales</taxon>
        <taxon>Oleaceae</taxon>
        <taxon>Oleeae</taxon>
        <taxon>Olea</taxon>
    </lineage>
</organism>
<dbReference type="EMBL" id="CACTIH010007448">
    <property type="protein sequence ID" value="CAA3013664.1"/>
    <property type="molecule type" value="Genomic_DNA"/>
</dbReference>
<evidence type="ECO:0000256" key="7">
    <source>
        <dbReference type="ARBA" id="ARBA00023159"/>
    </source>
</evidence>
<accession>A0A8S0U4J9</accession>
<dbReference type="GO" id="GO:0043565">
    <property type="term" value="F:sequence-specific DNA binding"/>
    <property type="evidence" value="ECO:0007669"/>
    <property type="project" value="InterPro"/>
</dbReference>
<evidence type="ECO:0000256" key="6">
    <source>
        <dbReference type="ARBA" id="ARBA00023125"/>
    </source>
</evidence>
<dbReference type="PANTHER" id="PTHR45658">
    <property type="entry name" value="GATA TRANSCRIPTION FACTOR"/>
    <property type="match status" value="1"/>
</dbReference>
<evidence type="ECO:0000256" key="1">
    <source>
        <dbReference type="ARBA" id="ARBA00005694"/>
    </source>
</evidence>
<dbReference type="InterPro" id="IPR000679">
    <property type="entry name" value="Znf_GATA"/>
</dbReference>
<dbReference type="FunFam" id="3.30.50.10:FF:000038">
    <property type="entry name" value="GATA transcription factor 14"/>
    <property type="match status" value="1"/>
</dbReference>
<comment type="similarity">
    <text evidence="1">Belongs to the type IV zinc-finger family. Class A subfamily.</text>
</comment>
<feature type="chain" id="PRO_5035724469" evidence="10">
    <location>
        <begin position="22"/>
        <end position="317"/>
    </location>
</feature>
<keyword evidence="4" id="KW-0862">Zinc</keyword>
<dbReference type="Gene3D" id="3.30.50.10">
    <property type="entry name" value="Erythroid Transcription Factor GATA-1, subunit A"/>
    <property type="match status" value="1"/>
</dbReference>
<evidence type="ECO:0000256" key="3">
    <source>
        <dbReference type="ARBA" id="ARBA00022771"/>
    </source>
</evidence>
<dbReference type="OrthoDB" id="2162994at2759"/>
<evidence type="ECO:0000256" key="5">
    <source>
        <dbReference type="ARBA" id="ARBA00023015"/>
    </source>
</evidence>
<protein>
    <submittedName>
        <fullName evidence="12">GATA transcription factor 4-like</fullName>
    </submittedName>
</protein>
<reference evidence="12 13" key="1">
    <citation type="submission" date="2019-12" db="EMBL/GenBank/DDBJ databases">
        <authorList>
            <person name="Alioto T."/>
            <person name="Alioto T."/>
            <person name="Gomez Garrido J."/>
        </authorList>
    </citation>
    <scope>NUCLEOTIDE SEQUENCE [LARGE SCALE GENOMIC DNA]</scope>
</reference>
<proteinExistence type="inferred from homology"/>
<keyword evidence="6" id="KW-0238">DNA-binding</keyword>
<evidence type="ECO:0000259" key="11">
    <source>
        <dbReference type="PROSITE" id="PS50114"/>
    </source>
</evidence>
<dbReference type="Proteomes" id="UP000594638">
    <property type="component" value="Unassembled WGS sequence"/>
</dbReference>
<evidence type="ECO:0000313" key="13">
    <source>
        <dbReference type="Proteomes" id="UP000594638"/>
    </source>
</evidence>
<dbReference type="GO" id="GO:0005634">
    <property type="term" value="C:nucleus"/>
    <property type="evidence" value="ECO:0007669"/>
    <property type="project" value="TreeGrafter"/>
</dbReference>
<evidence type="ECO:0000256" key="8">
    <source>
        <dbReference type="ARBA" id="ARBA00023163"/>
    </source>
</evidence>
<keyword evidence="13" id="KW-1185">Reference proteome</keyword>
<dbReference type="SUPFAM" id="SSF57716">
    <property type="entry name" value="Glucocorticoid receptor-like (DNA-binding domain)"/>
    <property type="match status" value="1"/>
</dbReference>
<dbReference type="AlphaFoldDB" id="A0A8S0U4J9"/>
<dbReference type="InterPro" id="IPR051140">
    <property type="entry name" value="GATA_TF"/>
</dbReference>
<dbReference type="Pfam" id="PF00320">
    <property type="entry name" value="GATA"/>
    <property type="match status" value="1"/>
</dbReference>
<dbReference type="PROSITE" id="PS00344">
    <property type="entry name" value="GATA_ZN_FINGER_1"/>
    <property type="match status" value="1"/>
</dbReference>
<name>A0A8S0U4J9_OLEEU</name>
<evidence type="ECO:0000256" key="2">
    <source>
        <dbReference type="ARBA" id="ARBA00022723"/>
    </source>
</evidence>
<dbReference type="GO" id="GO:0006355">
    <property type="term" value="P:regulation of DNA-templated transcription"/>
    <property type="evidence" value="ECO:0007669"/>
    <property type="project" value="InterPro"/>
</dbReference>
<dbReference type="InterPro" id="IPR013088">
    <property type="entry name" value="Znf_NHR/GATA"/>
</dbReference>
<keyword evidence="7" id="KW-0010">Activator</keyword>
<evidence type="ECO:0000256" key="9">
    <source>
        <dbReference type="PROSITE-ProRule" id="PRU00094"/>
    </source>
</evidence>
<evidence type="ECO:0000256" key="10">
    <source>
        <dbReference type="SAM" id="SignalP"/>
    </source>
</evidence>
<dbReference type="GO" id="GO:0030154">
    <property type="term" value="P:cell differentiation"/>
    <property type="evidence" value="ECO:0007669"/>
    <property type="project" value="TreeGrafter"/>
</dbReference>
<dbReference type="SMART" id="SM00401">
    <property type="entry name" value="ZnF_GATA"/>
    <property type="match status" value="1"/>
</dbReference>
<keyword evidence="3 9" id="KW-0863">Zinc-finger</keyword>
<dbReference type="Gramene" id="OE9A085837T1">
    <property type="protein sequence ID" value="OE9A085837C1"/>
    <property type="gene ID" value="OE9A085837"/>
</dbReference>
<sequence>MVVDNLLSAVFCLSIVALTSCNFTLDPSLVTTCTDFACKYIYISLFKQMFVNNEQEVSVFSDLSDLTLGEIENEHCDIYSSRSCVPKDKSEDIADSKNCDTYSSVLCVPPDGSEDIDYNENCDIYSSGLCVPQDRLEDIEFFPNFKNDSISIFGFLDFDSPKHETISTGEFSTPEDFQSFQEIDAKEKLDFCSSLQTKEEKRKSDSTEEFLTTEIDKKRKLGDKNRVYEDGIFMKKSILRQNERRCSHCQANKTPQWRMGPMGPNTLCNACGVRYKSGRLFPEYRPAASPTFDRLKHSNSHKKVLQLQRKYKYKRII</sequence>
<keyword evidence="5" id="KW-0805">Transcription regulation</keyword>
<keyword evidence="8" id="KW-0804">Transcription</keyword>
<keyword evidence="10" id="KW-0732">Signal</keyword>
<dbReference type="CDD" id="cd00202">
    <property type="entry name" value="ZnF_GATA"/>
    <property type="match status" value="1"/>
</dbReference>
<comment type="caution">
    <text evidence="12">The sequence shown here is derived from an EMBL/GenBank/DDBJ whole genome shotgun (WGS) entry which is preliminary data.</text>
</comment>